<evidence type="ECO:0000256" key="3">
    <source>
        <dbReference type="ARBA" id="ARBA00022448"/>
    </source>
</evidence>
<dbReference type="InterPro" id="IPR050492">
    <property type="entry name" value="Bact_metal-bind_prot9"/>
</dbReference>
<dbReference type="InterPro" id="IPR006128">
    <property type="entry name" value="Lipoprotein_PsaA-like"/>
</dbReference>
<sequence>MRPVSADESALRIVTSFTILEDLVRELGGEHVSVVNLVPRNSDAHMYRPKPSDSVAISNADLVVFNGLGFEGWIDRLIKDTRKEDKQLVASTGVSILTNGQEIDPHAWQSFGNIRIYVQNISGKLISLNPLYADNLEARKDEYLEKINQLEHQLQSKIANTPIDKRIIVTSHDAFGYLGRELDIKFLAPIVLSLDAEASALDVASVIDRIRELHITGLFIENISNTRLLKIIAAETDATIGGRLYSDALSETDGPAATYLEMMRHNIGSLIRAFGAHQTD</sequence>
<evidence type="ECO:0000256" key="2">
    <source>
        <dbReference type="ARBA" id="ARBA00011028"/>
    </source>
</evidence>
<evidence type="ECO:0000313" key="9">
    <source>
        <dbReference type="Proteomes" id="UP000316199"/>
    </source>
</evidence>
<accession>A0A520S225</accession>
<comment type="similarity">
    <text evidence="2 6">Belongs to the bacterial solute-binding protein 9 family.</text>
</comment>
<evidence type="ECO:0000256" key="5">
    <source>
        <dbReference type="ARBA" id="ARBA00022729"/>
    </source>
</evidence>
<dbReference type="SUPFAM" id="SSF53807">
    <property type="entry name" value="Helical backbone' metal receptor"/>
    <property type="match status" value="1"/>
</dbReference>
<evidence type="ECO:0000256" key="4">
    <source>
        <dbReference type="ARBA" id="ARBA00022723"/>
    </source>
</evidence>
<dbReference type="InterPro" id="IPR006127">
    <property type="entry name" value="ZnuA-like"/>
</dbReference>
<dbReference type="InterPro" id="IPR006129">
    <property type="entry name" value="AdhesinB"/>
</dbReference>
<keyword evidence="7" id="KW-0175">Coiled coil</keyword>
<dbReference type="EMBL" id="SHAG01000011">
    <property type="protein sequence ID" value="RZO76504.1"/>
    <property type="molecule type" value="Genomic_DNA"/>
</dbReference>
<dbReference type="Gene3D" id="3.40.50.1980">
    <property type="entry name" value="Nitrogenase molybdenum iron protein domain"/>
    <property type="match status" value="2"/>
</dbReference>
<dbReference type="GO" id="GO:0030001">
    <property type="term" value="P:metal ion transport"/>
    <property type="evidence" value="ECO:0007669"/>
    <property type="project" value="InterPro"/>
</dbReference>
<dbReference type="PANTHER" id="PTHR42953:SF1">
    <property type="entry name" value="METAL-BINDING PROTEIN HI_0362-RELATED"/>
    <property type="match status" value="1"/>
</dbReference>
<dbReference type="GO" id="GO:0046872">
    <property type="term" value="F:metal ion binding"/>
    <property type="evidence" value="ECO:0007669"/>
    <property type="project" value="UniProtKB-KW"/>
</dbReference>
<comment type="subcellular location">
    <subcellularLocation>
        <location evidence="1">Cell envelope</location>
    </subcellularLocation>
</comment>
<name>A0A520S225_9GAMM</name>
<dbReference type="GO" id="GO:0007155">
    <property type="term" value="P:cell adhesion"/>
    <property type="evidence" value="ECO:0007669"/>
    <property type="project" value="InterPro"/>
</dbReference>
<feature type="coiled-coil region" evidence="7">
    <location>
        <begin position="133"/>
        <end position="160"/>
    </location>
</feature>
<keyword evidence="4" id="KW-0479">Metal-binding</keyword>
<evidence type="ECO:0000256" key="7">
    <source>
        <dbReference type="SAM" id="Coils"/>
    </source>
</evidence>
<gene>
    <name evidence="8" type="ORF">EVA68_04110</name>
</gene>
<keyword evidence="3 6" id="KW-0813">Transport</keyword>
<dbReference type="PRINTS" id="PR00690">
    <property type="entry name" value="ADHESNFAMILY"/>
</dbReference>
<reference evidence="8 9" key="1">
    <citation type="submission" date="2019-02" db="EMBL/GenBank/DDBJ databases">
        <title>Prokaryotic population dynamics and viral predation in marine succession experiment using metagenomics: the confinement effect.</title>
        <authorList>
            <person name="Haro-Moreno J.M."/>
            <person name="Rodriguez-Valera F."/>
            <person name="Lopez-Perez M."/>
        </authorList>
    </citation>
    <scope>NUCLEOTIDE SEQUENCE [LARGE SCALE GENOMIC DNA]</scope>
    <source>
        <strain evidence="8">MED-G157</strain>
    </source>
</reference>
<dbReference type="AlphaFoldDB" id="A0A520S225"/>
<evidence type="ECO:0000256" key="1">
    <source>
        <dbReference type="ARBA" id="ARBA00004196"/>
    </source>
</evidence>
<dbReference type="GO" id="GO:0030313">
    <property type="term" value="C:cell envelope"/>
    <property type="evidence" value="ECO:0007669"/>
    <property type="project" value="UniProtKB-SubCell"/>
</dbReference>
<dbReference type="Pfam" id="PF01297">
    <property type="entry name" value="ZnuA"/>
    <property type="match status" value="1"/>
</dbReference>
<comment type="caution">
    <text evidence="8">The sequence shown here is derived from an EMBL/GenBank/DDBJ whole genome shotgun (WGS) entry which is preliminary data.</text>
</comment>
<organism evidence="8 9">
    <name type="scientific">OM182 bacterium</name>
    <dbReference type="NCBI Taxonomy" id="2510334"/>
    <lineage>
        <taxon>Bacteria</taxon>
        <taxon>Pseudomonadati</taxon>
        <taxon>Pseudomonadota</taxon>
        <taxon>Gammaproteobacteria</taxon>
        <taxon>OMG group</taxon>
        <taxon>OM182 clade</taxon>
    </lineage>
</organism>
<keyword evidence="5" id="KW-0732">Signal</keyword>
<proteinExistence type="inferred from homology"/>
<protein>
    <submittedName>
        <fullName evidence="8">Metal ABC transporter substrate-binding protein</fullName>
    </submittedName>
</protein>
<dbReference type="Proteomes" id="UP000316199">
    <property type="component" value="Unassembled WGS sequence"/>
</dbReference>
<evidence type="ECO:0000313" key="8">
    <source>
        <dbReference type="EMBL" id="RZO76504.1"/>
    </source>
</evidence>
<dbReference type="PRINTS" id="PR00691">
    <property type="entry name" value="ADHESINB"/>
</dbReference>
<dbReference type="PANTHER" id="PTHR42953">
    <property type="entry name" value="HIGH-AFFINITY ZINC UPTAKE SYSTEM PROTEIN ZNUA-RELATED"/>
    <property type="match status" value="1"/>
</dbReference>
<evidence type="ECO:0000256" key="6">
    <source>
        <dbReference type="RuleBase" id="RU003512"/>
    </source>
</evidence>